<dbReference type="InterPro" id="IPR029016">
    <property type="entry name" value="GAF-like_dom_sf"/>
</dbReference>
<dbReference type="Proteomes" id="UP000248021">
    <property type="component" value="Unassembled WGS sequence"/>
</dbReference>
<evidence type="ECO:0000259" key="1">
    <source>
        <dbReference type="Pfam" id="PF13185"/>
    </source>
</evidence>
<proteinExistence type="predicted"/>
<name>A0A2V3TT39_9HYPH</name>
<evidence type="ECO:0000313" key="2">
    <source>
        <dbReference type="EMBL" id="PXW51388.1"/>
    </source>
</evidence>
<dbReference type="Gene3D" id="3.30.450.40">
    <property type="match status" value="1"/>
</dbReference>
<dbReference type="InterPro" id="IPR003018">
    <property type="entry name" value="GAF"/>
</dbReference>
<feature type="domain" description="GAF" evidence="1">
    <location>
        <begin position="21"/>
        <end position="151"/>
    </location>
</feature>
<accession>A0A2V3TT39</accession>
<gene>
    <name evidence="2" type="ORF">C7450_12070</name>
</gene>
<protein>
    <recommendedName>
        <fullName evidence="1">GAF domain-containing protein</fullName>
    </recommendedName>
</protein>
<dbReference type="AlphaFoldDB" id="A0A2V3TT39"/>
<reference evidence="2 3" key="1">
    <citation type="submission" date="2018-05" db="EMBL/GenBank/DDBJ databases">
        <title>Genomic Encyclopedia of Type Strains, Phase IV (KMG-IV): sequencing the most valuable type-strain genomes for metagenomic binning, comparative biology and taxonomic classification.</title>
        <authorList>
            <person name="Goeker M."/>
        </authorList>
    </citation>
    <scope>NUCLEOTIDE SEQUENCE [LARGE SCALE GENOMIC DNA]</scope>
    <source>
        <strain evidence="2 3">DSM 6462</strain>
    </source>
</reference>
<keyword evidence="3" id="KW-1185">Reference proteome</keyword>
<evidence type="ECO:0000313" key="3">
    <source>
        <dbReference type="Proteomes" id="UP000248021"/>
    </source>
</evidence>
<comment type="caution">
    <text evidence="2">The sequence shown here is derived from an EMBL/GenBank/DDBJ whole genome shotgun (WGS) entry which is preliminary data.</text>
</comment>
<sequence>MTASLLQAYLSVTDAIAADASPEAAYRAVDKAVADLLGHKLFTILVRCENGEEVERVYSSQPAAYPVQGRKRMGPTPWGDLVLKRKQTFLGPDVAAIRWAFPDHQLIESLGLGSVINVSVQQGGDILGTLNVLDREGAFTSEDQVALVRSFTPFLIPALTKARV</sequence>
<organism evidence="2 3">
    <name type="scientific">Chelatococcus asaccharovorans</name>
    <dbReference type="NCBI Taxonomy" id="28210"/>
    <lineage>
        <taxon>Bacteria</taxon>
        <taxon>Pseudomonadati</taxon>
        <taxon>Pseudomonadota</taxon>
        <taxon>Alphaproteobacteria</taxon>
        <taxon>Hyphomicrobiales</taxon>
        <taxon>Chelatococcaceae</taxon>
        <taxon>Chelatococcus</taxon>
    </lineage>
</organism>
<dbReference type="EMBL" id="QJJK01000020">
    <property type="protein sequence ID" value="PXW51388.1"/>
    <property type="molecule type" value="Genomic_DNA"/>
</dbReference>
<dbReference type="RefSeq" id="WP_245450276.1">
    <property type="nucleotide sequence ID" value="NZ_JAHBRY010000001.1"/>
</dbReference>
<dbReference type="Pfam" id="PF13185">
    <property type="entry name" value="GAF_2"/>
    <property type="match status" value="1"/>
</dbReference>
<dbReference type="SUPFAM" id="SSF55781">
    <property type="entry name" value="GAF domain-like"/>
    <property type="match status" value="1"/>
</dbReference>